<dbReference type="InterPro" id="IPR007497">
    <property type="entry name" value="SIMPL/DUF541"/>
</dbReference>
<dbReference type="GO" id="GO:0006974">
    <property type="term" value="P:DNA damage response"/>
    <property type="evidence" value="ECO:0007669"/>
    <property type="project" value="TreeGrafter"/>
</dbReference>
<sequence length="211" mass="24401">MEKIIRVEGKGIVRRKPDVIRLSFHLKAENEKYEKALYVYNEDNRKLLEAVVASGMSREDMKTTNLRIGTRYEQEHDGKFYKNVFKGYEFTSKLFLEMPMNLEKLSVLLSEITERGTTPEFEITFGISDEEAALEEALKEAVLDARKKAKVLSEAMEVSVGHVKVITALDEDRILNPSRVEMPMAMKSMEMDVTPREVEMEQRVEVIYEIL</sequence>
<dbReference type="InterPro" id="IPR052022">
    <property type="entry name" value="26kDa_periplasmic_antigen"/>
</dbReference>
<dbReference type="EMBL" id="JAFNJU010000012">
    <property type="protein sequence ID" value="MBO1266108.1"/>
    <property type="molecule type" value="Genomic_DNA"/>
</dbReference>
<protein>
    <submittedName>
        <fullName evidence="1">SIMPL domain-containing protein</fullName>
    </submittedName>
</protein>
<comment type="caution">
    <text evidence="1">The sequence shown here is derived from an EMBL/GenBank/DDBJ whole genome shotgun (WGS) entry which is preliminary data.</text>
</comment>
<name>A0A939HF07_9CLOT</name>
<evidence type="ECO:0000313" key="1">
    <source>
        <dbReference type="EMBL" id="MBO1266108.1"/>
    </source>
</evidence>
<dbReference type="Gene3D" id="3.30.70.2970">
    <property type="entry name" value="Protein of unknown function (DUF541), domain 2"/>
    <property type="match status" value="1"/>
</dbReference>
<dbReference type="PANTHER" id="PTHR34387">
    <property type="entry name" value="SLR1258 PROTEIN"/>
    <property type="match status" value="1"/>
</dbReference>
<gene>
    <name evidence="1" type="ORF">J3A84_13810</name>
</gene>
<dbReference type="RefSeq" id="WP_207600633.1">
    <property type="nucleotide sequence ID" value="NZ_JAFNJU010000012.1"/>
</dbReference>
<reference evidence="1" key="1">
    <citation type="submission" date="2021-03" db="EMBL/GenBank/DDBJ databases">
        <title>Proteiniclasticum marinus sp. nov., isolated from tidal flat sediment.</title>
        <authorList>
            <person name="Namirimu T."/>
            <person name="Yang J.-A."/>
            <person name="Yang S.-H."/>
            <person name="Kim Y.-J."/>
            <person name="Kwon K.K."/>
        </authorList>
    </citation>
    <scope>NUCLEOTIDE SEQUENCE</scope>
    <source>
        <strain evidence="1">SCR006</strain>
    </source>
</reference>
<dbReference type="PANTHER" id="PTHR34387:SF2">
    <property type="entry name" value="SLR1258 PROTEIN"/>
    <property type="match status" value="1"/>
</dbReference>
<proteinExistence type="predicted"/>
<dbReference type="Proteomes" id="UP000664218">
    <property type="component" value="Unassembled WGS sequence"/>
</dbReference>
<dbReference type="AlphaFoldDB" id="A0A939HF07"/>
<organism evidence="1 2">
    <name type="scientific">Proteiniclasticum aestuarii</name>
    <dbReference type="NCBI Taxonomy" id="2817862"/>
    <lineage>
        <taxon>Bacteria</taxon>
        <taxon>Bacillati</taxon>
        <taxon>Bacillota</taxon>
        <taxon>Clostridia</taxon>
        <taxon>Eubacteriales</taxon>
        <taxon>Clostridiaceae</taxon>
        <taxon>Proteiniclasticum</taxon>
    </lineage>
</organism>
<accession>A0A939HF07</accession>
<keyword evidence="2" id="KW-1185">Reference proteome</keyword>
<dbReference type="Pfam" id="PF04402">
    <property type="entry name" value="SIMPL"/>
    <property type="match status" value="1"/>
</dbReference>
<evidence type="ECO:0000313" key="2">
    <source>
        <dbReference type="Proteomes" id="UP000664218"/>
    </source>
</evidence>
<dbReference type="Gene3D" id="3.30.110.170">
    <property type="entry name" value="Protein of unknown function (DUF541), domain 1"/>
    <property type="match status" value="1"/>
</dbReference>